<gene>
    <name evidence="1" type="ORF">GQ607_009027</name>
</gene>
<organism evidence="1 2">
    <name type="scientific">Colletotrichum asianum</name>
    <dbReference type="NCBI Taxonomy" id="702518"/>
    <lineage>
        <taxon>Eukaryota</taxon>
        <taxon>Fungi</taxon>
        <taxon>Dikarya</taxon>
        <taxon>Ascomycota</taxon>
        <taxon>Pezizomycotina</taxon>
        <taxon>Sordariomycetes</taxon>
        <taxon>Hypocreomycetidae</taxon>
        <taxon>Glomerellales</taxon>
        <taxon>Glomerellaceae</taxon>
        <taxon>Colletotrichum</taxon>
        <taxon>Colletotrichum gloeosporioides species complex</taxon>
    </lineage>
</organism>
<evidence type="ECO:0000313" key="1">
    <source>
        <dbReference type="EMBL" id="KAF0323818.1"/>
    </source>
</evidence>
<dbReference type="EMBL" id="WOWK01000049">
    <property type="protein sequence ID" value="KAF0323818.1"/>
    <property type="molecule type" value="Genomic_DNA"/>
</dbReference>
<evidence type="ECO:0000313" key="2">
    <source>
        <dbReference type="Proteomes" id="UP000434172"/>
    </source>
</evidence>
<reference evidence="1 2" key="1">
    <citation type="submission" date="2019-12" db="EMBL/GenBank/DDBJ databases">
        <title>A genome sequence resource for the geographically widespread anthracnose pathogen Colletotrichum asianum.</title>
        <authorList>
            <person name="Meng Y."/>
        </authorList>
    </citation>
    <scope>NUCLEOTIDE SEQUENCE [LARGE SCALE GENOMIC DNA]</scope>
    <source>
        <strain evidence="1 2">ICMP 18580</strain>
    </source>
</reference>
<keyword evidence="2" id="KW-1185">Reference proteome</keyword>
<accession>A0A8H3W9I0</accession>
<comment type="caution">
    <text evidence="1">The sequence shown here is derived from an EMBL/GenBank/DDBJ whole genome shotgun (WGS) entry which is preliminary data.</text>
</comment>
<proteinExistence type="predicted"/>
<name>A0A8H3W9I0_9PEZI</name>
<protein>
    <submittedName>
        <fullName evidence="1">Uncharacterized protein</fullName>
    </submittedName>
</protein>
<sequence length="12" mass="1407">MASIHRFAHIHS</sequence>
<dbReference type="Proteomes" id="UP000434172">
    <property type="component" value="Unassembled WGS sequence"/>
</dbReference>